<keyword evidence="7 9" id="KW-1133">Transmembrane helix</keyword>
<dbReference type="Pfam" id="PF01490">
    <property type="entry name" value="Aa_trans"/>
    <property type="match status" value="1"/>
</dbReference>
<evidence type="ECO:0000313" key="12">
    <source>
        <dbReference type="Proteomes" id="UP000269721"/>
    </source>
</evidence>
<feature type="transmembrane region" description="Helical" evidence="9">
    <location>
        <begin position="97"/>
        <end position="118"/>
    </location>
</feature>
<keyword evidence="4" id="KW-0926">Vacuole</keyword>
<dbReference type="PANTHER" id="PTHR22950">
    <property type="entry name" value="AMINO ACID TRANSPORTER"/>
    <property type="match status" value="1"/>
</dbReference>
<comment type="subcellular location">
    <subcellularLocation>
        <location evidence="1">Vacuole membrane</location>
        <topology evidence="1">Multi-pass membrane protein</topology>
    </subcellularLocation>
</comment>
<sequence length="292" mass="31429">MPFVLRHFGLVLGTLMVSLAAIGTWFSLRLLVSDAEAAQAVHLTLDDVPTAAPHRILFLRHTASNTVALPACPQTFFTPKNTPSYATLARAALGRRAALAVDFAVAVSCLGFATSFLICIGDEMPVLIREIVPLEFAGGLLENRTFWMFGEWRGGVVGDNWNFMIPQPSAASTILIPLALARDVDDFWWFSGAALACAIYLAGLLLYLSAIYPNSAGPTPELPWFRFDIESIEVFCIYNEIGGGSSKAGSNAIHRVIDWSVAVCAVTYISVGLAGYLVLGEGADVILLNNCL</sequence>
<protein>
    <recommendedName>
        <fullName evidence="10">Amino acid transporter transmembrane domain-containing protein</fullName>
    </recommendedName>
</protein>
<evidence type="ECO:0000259" key="10">
    <source>
        <dbReference type="Pfam" id="PF01490"/>
    </source>
</evidence>
<gene>
    <name evidence="11" type="ORF">BDK51DRAFT_48651</name>
</gene>
<dbReference type="EMBL" id="ML001782">
    <property type="protein sequence ID" value="RKO83009.1"/>
    <property type="molecule type" value="Genomic_DNA"/>
</dbReference>
<dbReference type="Proteomes" id="UP000269721">
    <property type="component" value="Unassembled WGS sequence"/>
</dbReference>
<feature type="transmembrane region" description="Helical" evidence="9">
    <location>
        <begin position="187"/>
        <end position="208"/>
    </location>
</feature>
<dbReference type="PANTHER" id="PTHR22950:SF678">
    <property type="entry name" value="VACUOLAR AMINO ACID TRANSPORTER 5-RELATED"/>
    <property type="match status" value="1"/>
</dbReference>
<comment type="similarity">
    <text evidence="2">Belongs to the amino acid/polyamine transporter 2 family.</text>
</comment>
<evidence type="ECO:0000256" key="1">
    <source>
        <dbReference type="ARBA" id="ARBA00004128"/>
    </source>
</evidence>
<dbReference type="GO" id="GO:0000329">
    <property type="term" value="C:fungal-type vacuole membrane"/>
    <property type="evidence" value="ECO:0007669"/>
    <property type="project" value="TreeGrafter"/>
</dbReference>
<keyword evidence="12" id="KW-1185">Reference proteome</keyword>
<evidence type="ECO:0000256" key="6">
    <source>
        <dbReference type="ARBA" id="ARBA00022970"/>
    </source>
</evidence>
<evidence type="ECO:0000256" key="4">
    <source>
        <dbReference type="ARBA" id="ARBA00022554"/>
    </source>
</evidence>
<dbReference type="GO" id="GO:0015189">
    <property type="term" value="F:L-lysine transmembrane transporter activity"/>
    <property type="evidence" value="ECO:0007669"/>
    <property type="project" value="TreeGrafter"/>
</dbReference>
<evidence type="ECO:0000256" key="2">
    <source>
        <dbReference type="ARBA" id="ARBA00008066"/>
    </source>
</evidence>
<evidence type="ECO:0000256" key="7">
    <source>
        <dbReference type="ARBA" id="ARBA00022989"/>
    </source>
</evidence>
<keyword evidence="8 9" id="KW-0472">Membrane</keyword>
<dbReference type="GO" id="GO:0061459">
    <property type="term" value="F:L-arginine transmembrane transporter activity"/>
    <property type="evidence" value="ECO:0007669"/>
    <property type="project" value="TreeGrafter"/>
</dbReference>
<feature type="transmembrane region" description="Helical" evidence="9">
    <location>
        <begin position="6"/>
        <end position="28"/>
    </location>
</feature>
<evidence type="ECO:0000256" key="9">
    <source>
        <dbReference type="SAM" id="Phobius"/>
    </source>
</evidence>
<accession>A0A4P9VTY1</accession>
<feature type="domain" description="Amino acid transporter transmembrane" evidence="10">
    <location>
        <begin position="80"/>
        <end position="290"/>
    </location>
</feature>
<keyword evidence="3" id="KW-0813">Transport</keyword>
<dbReference type="InterPro" id="IPR013057">
    <property type="entry name" value="AA_transpt_TM"/>
</dbReference>
<dbReference type="GO" id="GO:0005302">
    <property type="term" value="F:L-tyrosine transmembrane transporter activity"/>
    <property type="evidence" value="ECO:0007669"/>
    <property type="project" value="TreeGrafter"/>
</dbReference>
<evidence type="ECO:0000256" key="8">
    <source>
        <dbReference type="ARBA" id="ARBA00023136"/>
    </source>
</evidence>
<dbReference type="GO" id="GO:0005313">
    <property type="term" value="F:L-glutamate transmembrane transporter activity"/>
    <property type="evidence" value="ECO:0007669"/>
    <property type="project" value="TreeGrafter"/>
</dbReference>
<evidence type="ECO:0000256" key="3">
    <source>
        <dbReference type="ARBA" id="ARBA00022448"/>
    </source>
</evidence>
<dbReference type="GO" id="GO:0015194">
    <property type="term" value="F:L-serine transmembrane transporter activity"/>
    <property type="evidence" value="ECO:0007669"/>
    <property type="project" value="TreeGrafter"/>
</dbReference>
<dbReference type="OrthoDB" id="655540at2759"/>
<reference evidence="12" key="1">
    <citation type="journal article" date="2018" name="Nat. Microbiol.">
        <title>Leveraging single-cell genomics to expand the fungal tree of life.</title>
        <authorList>
            <person name="Ahrendt S.R."/>
            <person name="Quandt C.A."/>
            <person name="Ciobanu D."/>
            <person name="Clum A."/>
            <person name="Salamov A."/>
            <person name="Andreopoulos B."/>
            <person name="Cheng J.F."/>
            <person name="Woyke T."/>
            <person name="Pelin A."/>
            <person name="Henrissat B."/>
            <person name="Reynolds N.K."/>
            <person name="Benny G.L."/>
            <person name="Smith M.E."/>
            <person name="James T.Y."/>
            <person name="Grigoriev I.V."/>
        </authorList>
    </citation>
    <scope>NUCLEOTIDE SEQUENCE [LARGE SCALE GENOMIC DNA]</scope>
</reference>
<keyword evidence="5 9" id="KW-0812">Transmembrane</keyword>
<dbReference type="GO" id="GO:0005290">
    <property type="term" value="F:L-histidine transmembrane transporter activity"/>
    <property type="evidence" value="ECO:0007669"/>
    <property type="project" value="TreeGrafter"/>
</dbReference>
<organism evidence="11 12">
    <name type="scientific">Blyttiomyces helicus</name>
    <dbReference type="NCBI Taxonomy" id="388810"/>
    <lineage>
        <taxon>Eukaryota</taxon>
        <taxon>Fungi</taxon>
        <taxon>Fungi incertae sedis</taxon>
        <taxon>Chytridiomycota</taxon>
        <taxon>Chytridiomycota incertae sedis</taxon>
        <taxon>Chytridiomycetes</taxon>
        <taxon>Chytridiomycetes incertae sedis</taxon>
        <taxon>Blyttiomyces</taxon>
    </lineage>
</organism>
<proteinExistence type="inferred from homology"/>
<name>A0A4P9VTY1_9FUNG</name>
<keyword evidence="6" id="KW-0029">Amino-acid transport</keyword>
<evidence type="ECO:0000256" key="5">
    <source>
        <dbReference type="ARBA" id="ARBA00022692"/>
    </source>
</evidence>
<feature type="transmembrane region" description="Helical" evidence="9">
    <location>
        <begin position="256"/>
        <end position="279"/>
    </location>
</feature>
<evidence type="ECO:0000313" key="11">
    <source>
        <dbReference type="EMBL" id="RKO83009.1"/>
    </source>
</evidence>
<dbReference type="AlphaFoldDB" id="A0A4P9VTY1"/>